<evidence type="ECO:0000313" key="2">
    <source>
        <dbReference type="EMBL" id="KAH0819876.1"/>
    </source>
</evidence>
<sequence>MRPIFLRGRSPIFHLSKAPKSTALFRRLPLPRELSRRARFDSCGGLRFYNALKRRGRQKSDSQLAKPTVCAIGEKCFLRDRIGVGAVDGSTVDGRSAVDLNVRMRSGGDPHLLNPICLNHTQHPQRNLRGSRILSSAISPSVAITKEVDISHAAQNHHAGGTAASWCRRHFSSHFRKLIKSHSIRQHIWCLSPPDLIIYVDAFTCHGGQVGSSRCACGRHNGQSLTISDNGGDGGGGGENLPVIPRVHRFRLFTWCAVPSSSRNYRRRTQSPGRKSTPTAKRSKSWVVRWGSLGRIKSHQQKRSNLLPGKHRLRQRELAFRPSAAPVVEAQVRSPGGVGGGRDLWYPLLILKSALNIKKLL</sequence>
<organism evidence="2 3">
    <name type="scientific">Tenebrio molitor</name>
    <name type="common">Yellow mealworm beetle</name>
    <dbReference type="NCBI Taxonomy" id="7067"/>
    <lineage>
        <taxon>Eukaryota</taxon>
        <taxon>Metazoa</taxon>
        <taxon>Ecdysozoa</taxon>
        <taxon>Arthropoda</taxon>
        <taxon>Hexapoda</taxon>
        <taxon>Insecta</taxon>
        <taxon>Pterygota</taxon>
        <taxon>Neoptera</taxon>
        <taxon>Endopterygota</taxon>
        <taxon>Coleoptera</taxon>
        <taxon>Polyphaga</taxon>
        <taxon>Cucujiformia</taxon>
        <taxon>Tenebrionidae</taxon>
        <taxon>Tenebrio</taxon>
    </lineage>
</organism>
<evidence type="ECO:0000313" key="3">
    <source>
        <dbReference type="Proteomes" id="UP000719412"/>
    </source>
</evidence>
<feature type="region of interest" description="Disordered" evidence="1">
    <location>
        <begin position="264"/>
        <end position="283"/>
    </location>
</feature>
<accession>A0A8J6LP01</accession>
<protein>
    <submittedName>
        <fullName evidence="2">Uncharacterized protein</fullName>
    </submittedName>
</protein>
<feature type="compositionally biased region" description="Polar residues" evidence="1">
    <location>
        <begin position="270"/>
        <end position="280"/>
    </location>
</feature>
<keyword evidence="3" id="KW-1185">Reference proteome</keyword>
<comment type="caution">
    <text evidence="2">The sequence shown here is derived from an EMBL/GenBank/DDBJ whole genome shotgun (WGS) entry which is preliminary data.</text>
</comment>
<dbReference type="AlphaFoldDB" id="A0A8J6LP01"/>
<reference evidence="2" key="2">
    <citation type="submission" date="2021-08" db="EMBL/GenBank/DDBJ databases">
        <authorList>
            <person name="Eriksson T."/>
        </authorList>
    </citation>
    <scope>NUCLEOTIDE SEQUENCE</scope>
    <source>
        <strain evidence="2">Stoneville</strain>
        <tissue evidence="2">Whole head</tissue>
    </source>
</reference>
<dbReference type="Proteomes" id="UP000719412">
    <property type="component" value="Unassembled WGS sequence"/>
</dbReference>
<gene>
    <name evidence="2" type="ORF">GEV33_002915</name>
</gene>
<dbReference type="EMBL" id="JABDTM020013428">
    <property type="protein sequence ID" value="KAH0819876.1"/>
    <property type="molecule type" value="Genomic_DNA"/>
</dbReference>
<evidence type="ECO:0000256" key="1">
    <source>
        <dbReference type="SAM" id="MobiDB-lite"/>
    </source>
</evidence>
<reference evidence="2" key="1">
    <citation type="journal article" date="2020" name="J Insects Food Feed">
        <title>The yellow mealworm (Tenebrio molitor) genome: a resource for the emerging insects as food and feed industry.</title>
        <authorList>
            <person name="Eriksson T."/>
            <person name="Andere A."/>
            <person name="Kelstrup H."/>
            <person name="Emery V."/>
            <person name="Picard C."/>
        </authorList>
    </citation>
    <scope>NUCLEOTIDE SEQUENCE</scope>
    <source>
        <strain evidence="2">Stoneville</strain>
        <tissue evidence="2">Whole head</tissue>
    </source>
</reference>
<proteinExistence type="predicted"/>
<name>A0A8J6LP01_TENMO</name>